<protein>
    <submittedName>
        <fullName evidence="2">Uncharacterized protein</fullName>
    </submittedName>
</protein>
<feature type="non-terminal residue" evidence="2">
    <location>
        <position position="90"/>
    </location>
</feature>
<accession>A0A699ZD20</accession>
<gene>
    <name evidence="2" type="ORF">HaLaN_13265</name>
</gene>
<keyword evidence="3" id="KW-1185">Reference proteome</keyword>
<sequence length="90" mass="9224">VSVGGGRGADPNTLLLGPGSGPVPRNGSGGAEALPPPYLPVGGQSLQRADSMLQSACMSYRWLEDAVTEWQTSQGLLVQAEGLAGYTPKQ</sequence>
<feature type="non-terminal residue" evidence="2">
    <location>
        <position position="1"/>
    </location>
</feature>
<feature type="region of interest" description="Disordered" evidence="1">
    <location>
        <begin position="1"/>
        <end position="42"/>
    </location>
</feature>
<dbReference type="Proteomes" id="UP000485058">
    <property type="component" value="Unassembled WGS sequence"/>
</dbReference>
<name>A0A699ZD20_HAELA</name>
<organism evidence="2 3">
    <name type="scientific">Haematococcus lacustris</name>
    <name type="common">Green alga</name>
    <name type="synonym">Haematococcus pluvialis</name>
    <dbReference type="NCBI Taxonomy" id="44745"/>
    <lineage>
        <taxon>Eukaryota</taxon>
        <taxon>Viridiplantae</taxon>
        <taxon>Chlorophyta</taxon>
        <taxon>core chlorophytes</taxon>
        <taxon>Chlorophyceae</taxon>
        <taxon>CS clade</taxon>
        <taxon>Chlamydomonadales</taxon>
        <taxon>Haematococcaceae</taxon>
        <taxon>Haematococcus</taxon>
    </lineage>
</organism>
<evidence type="ECO:0000256" key="1">
    <source>
        <dbReference type="SAM" id="MobiDB-lite"/>
    </source>
</evidence>
<proteinExistence type="predicted"/>
<dbReference type="EMBL" id="BLLF01001049">
    <property type="protein sequence ID" value="GFH16774.1"/>
    <property type="molecule type" value="Genomic_DNA"/>
</dbReference>
<comment type="caution">
    <text evidence="2">The sequence shown here is derived from an EMBL/GenBank/DDBJ whole genome shotgun (WGS) entry which is preliminary data.</text>
</comment>
<evidence type="ECO:0000313" key="2">
    <source>
        <dbReference type="EMBL" id="GFH16774.1"/>
    </source>
</evidence>
<reference evidence="2 3" key="1">
    <citation type="submission" date="2020-02" db="EMBL/GenBank/DDBJ databases">
        <title>Draft genome sequence of Haematococcus lacustris strain NIES-144.</title>
        <authorList>
            <person name="Morimoto D."/>
            <person name="Nakagawa S."/>
            <person name="Yoshida T."/>
            <person name="Sawayama S."/>
        </authorList>
    </citation>
    <scope>NUCLEOTIDE SEQUENCE [LARGE SCALE GENOMIC DNA]</scope>
    <source>
        <strain evidence="2 3">NIES-144</strain>
    </source>
</reference>
<dbReference type="AlphaFoldDB" id="A0A699ZD20"/>
<evidence type="ECO:0000313" key="3">
    <source>
        <dbReference type="Proteomes" id="UP000485058"/>
    </source>
</evidence>